<feature type="domain" description="EamA" evidence="8">
    <location>
        <begin position="157"/>
        <end position="290"/>
    </location>
</feature>
<evidence type="ECO:0000313" key="9">
    <source>
        <dbReference type="EMBL" id="TCD55081.1"/>
    </source>
</evidence>
<comment type="subcellular location">
    <subcellularLocation>
        <location evidence="1">Cell membrane</location>
        <topology evidence="1">Multi-pass membrane protein</topology>
    </subcellularLocation>
</comment>
<evidence type="ECO:0000259" key="8">
    <source>
        <dbReference type="Pfam" id="PF00892"/>
    </source>
</evidence>
<feature type="transmembrane region" description="Helical" evidence="7">
    <location>
        <begin position="276"/>
        <end position="295"/>
    </location>
</feature>
<keyword evidence="3" id="KW-1003">Cell membrane</keyword>
<keyword evidence="10" id="KW-1185">Reference proteome</keyword>
<dbReference type="Pfam" id="PF00892">
    <property type="entry name" value="EamA"/>
    <property type="match status" value="2"/>
</dbReference>
<dbReference type="InterPro" id="IPR037185">
    <property type="entry name" value="EmrE-like"/>
</dbReference>
<dbReference type="InterPro" id="IPR050638">
    <property type="entry name" value="AA-Vitamin_Transporters"/>
</dbReference>
<dbReference type="RefSeq" id="WP_131282931.1">
    <property type="nucleotide sequence ID" value="NZ_RXLP01000001.1"/>
</dbReference>
<keyword evidence="6 7" id="KW-0472">Membrane</keyword>
<evidence type="ECO:0000256" key="6">
    <source>
        <dbReference type="ARBA" id="ARBA00023136"/>
    </source>
</evidence>
<feature type="transmembrane region" description="Helical" evidence="7">
    <location>
        <begin position="213"/>
        <end position="238"/>
    </location>
</feature>
<evidence type="ECO:0000256" key="2">
    <source>
        <dbReference type="ARBA" id="ARBA00007362"/>
    </source>
</evidence>
<feature type="transmembrane region" description="Helical" evidence="7">
    <location>
        <begin position="250"/>
        <end position="270"/>
    </location>
</feature>
<feature type="transmembrane region" description="Helical" evidence="7">
    <location>
        <begin position="99"/>
        <end position="119"/>
    </location>
</feature>
<dbReference type="AlphaFoldDB" id="A0A4R0QZ85"/>
<evidence type="ECO:0000256" key="1">
    <source>
        <dbReference type="ARBA" id="ARBA00004651"/>
    </source>
</evidence>
<keyword evidence="5 7" id="KW-1133">Transmembrane helix</keyword>
<evidence type="ECO:0000256" key="7">
    <source>
        <dbReference type="SAM" id="Phobius"/>
    </source>
</evidence>
<dbReference type="InterPro" id="IPR000620">
    <property type="entry name" value="EamA_dom"/>
</dbReference>
<dbReference type="Proteomes" id="UP000291289">
    <property type="component" value="Unassembled WGS sequence"/>
</dbReference>
<feature type="transmembrane region" description="Helical" evidence="7">
    <location>
        <begin position="159"/>
        <end position="179"/>
    </location>
</feature>
<feature type="transmembrane region" description="Helical" evidence="7">
    <location>
        <begin position="186"/>
        <end position="207"/>
    </location>
</feature>
<evidence type="ECO:0000313" key="10">
    <source>
        <dbReference type="Proteomes" id="UP000291289"/>
    </source>
</evidence>
<keyword evidence="4 7" id="KW-0812">Transmembrane</keyword>
<dbReference type="GO" id="GO:0005886">
    <property type="term" value="C:plasma membrane"/>
    <property type="evidence" value="ECO:0007669"/>
    <property type="project" value="UniProtKB-SubCell"/>
</dbReference>
<name>A0A4R0QZ85_9BIFI</name>
<reference evidence="9 10" key="1">
    <citation type="submission" date="2018-12" db="EMBL/GenBank/DDBJ databases">
        <title>Alloscrdovia theropitheci sp. nov: a novel taxon from the feces of the bleeding-herat monkey (Theropithecus geleda).</title>
        <authorList>
            <person name="Modesto M."/>
        </authorList>
    </citation>
    <scope>NUCLEOTIDE SEQUENCE [LARGE SCALE GENOMIC DNA]</scope>
    <source>
        <strain evidence="9 10">GLDI4/2</strain>
    </source>
</reference>
<protein>
    <submittedName>
        <fullName evidence="9">EamA family transporter</fullName>
    </submittedName>
</protein>
<feature type="domain" description="EamA" evidence="8">
    <location>
        <begin position="6"/>
        <end position="143"/>
    </location>
</feature>
<dbReference type="EMBL" id="RXLP01000001">
    <property type="protein sequence ID" value="TCD55081.1"/>
    <property type="molecule type" value="Genomic_DNA"/>
</dbReference>
<evidence type="ECO:0000256" key="4">
    <source>
        <dbReference type="ARBA" id="ARBA00022692"/>
    </source>
</evidence>
<feature type="transmembrane region" description="Helical" evidence="7">
    <location>
        <begin position="35"/>
        <end position="55"/>
    </location>
</feature>
<evidence type="ECO:0000256" key="3">
    <source>
        <dbReference type="ARBA" id="ARBA00022475"/>
    </source>
</evidence>
<dbReference type="SUPFAM" id="SSF103481">
    <property type="entry name" value="Multidrug resistance efflux transporter EmrE"/>
    <property type="match status" value="2"/>
</dbReference>
<dbReference type="PANTHER" id="PTHR32322:SF18">
    <property type="entry name" value="S-ADENOSYLMETHIONINE_S-ADENOSYLHOMOCYSTEINE TRANSPORTER"/>
    <property type="match status" value="1"/>
</dbReference>
<gene>
    <name evidence="9" type="ORF">EJ419_00320</name>
</gene>
<comment type="caution">
    <text evidence="9">The sequence shown here is derived from an EMBL/GenBank/DDBJ whole genome shotgun (WGS) entry which is preliminary data.</text>
</comment>
<dbReference type="PANTHER" id="PTHR32322">
    <property type="entry name" value="INNER MEMBRANE TRANSPORTER"/>
    <property type="match status" value="1"/>
</dbReference>
<accession>A0A4R0QZ85</accession>
<proteinExistence type="inferred from homology"/>
<organism evidence="9 10">
    <name type="scientific">Alloscardovia theropitheci</name>
    <dbReference type="NCBI Taxonomy" id="2496842"/>
    <lineage>
        <taxon>Bacteria</taxon>
        <taxon>Bacillati</taxon>
        <taxon>Actinomycetota</taxon>
        <taxon>Actinomycetes</taxon>
        <taxon>Bifidobacteriales</taxon>
        <taxon>Bifidobacteriaceae</taxon>
        <taxon>Alloscardovia</taxon>
    </lineage>
</organism>
<sequence>MSKTLIGSIMVLIAGIAWGISGVSGQYLIQRGISVGALTSLRLLIAGGVLVAWCLIRYPHRLKQALKTPSFIRRVLLFSIFGLVANQFAYLQAIGHTNAGTATVLQYLTPVIVVIYTCLKDRIPPALLEICAIIAAIIGTYLLASHGDIHNIALNPTGLAWGIISAFTYAAYILIPVSLVKEWGSVMSVGVSMLIGGIIFSMFSGIWTQHYDIDIPMIIAFIGIIGIGTIIAYTLFIMGTAMIGAVQGSLLASIEPVASVIFTVLIFHTQFYLADIIGMIIILMAATVISLKDVINKIIIHRIK</sequence>
<dbReference type="OrthoDB" id="9810818at2"/>
<evidence type="ECO:0000256" key="5">
    <source>
        <dbReference type="ARBA" id="ARBA00022989"/>
    </source>
</evidence>
<feature type="transmembrane region" description="Helical" evidence="7">
    <location>
        <begin position="75"/>
        <end position="93"/>
    </location>
</feature>
<comment type="similarity">
    <text evidence="2">Belongs to the EamA transporter family.</text>
</comment>
<feature type="transmembrane region" description="Helical" evidence="7">
    <location>
        <begin position="126"/>
        <end position="144"/>
    </location>
</feature>